<proteinExistence type="predicted"/>
<accession>A0ABW5CWA3</accession>
<dbReference type="RefSeq" id="WP_250429239.1">
    <property type="nucleotide sequence ID" value="NZ_JALPRR010000002.1"/>
</dbReference>
<name>A0ABW5CWA3_9BACT</name>
<comment type="caution">
    <text evidence="1">The sequence shown here is derived from an EMBL/GenBank/DDBJ whole genome shotgun (WGS) entry which is preliminary data.</text>
</comment>
<sequence>MQQETETANAILVWSGEYMVDGCGFEVLINDKKYKPENEQDIDGAFKVEGNTPVVIEFVRLGTQLDIRCGLSTQSRAMDAIRVVSVKRK</sequence>
<reference evidence="2" key="1">
    <citation type="journal article" date="2019" name="Int. J. Syst. Evol. Microbiol.">
        <title>The Global Catalogue of Microorganisms (GCM) 10K type strain sequencing project: providing services to taxonomists for standard genome sequencing and annotation.</title>
        <authorList>
            <consortium name="The Broad Institute Genomics Platform"/>
            <consortium name="The Broad Institute Genome Sequencing Center for Infectious Disease"/>
            <person name="Wu L."/>
            <person name="Ma J."/>
        </authorList>
    </citation>
    <scope>NUCLEOTIDE SEQUENCE [LARGE SCALE GENOMIC DNA]</scope>
    <source>
        <strain evidence="2">CGMCC 4.1782</strain>
    </source>
</reference>
<gene>
    <name evidence="1" type="ORF">ACFSKP_03505</name>
</gene>
<dbReference type="EMBL" id="JBHUIM010000001">
    <property type="protein sequence ID" value="MFD2245305.1"/>
    <property type="molecule type" value="Genomic_DNA"/>
</dbReference>
<organism evidence="1 2">
    <name type="scientific">Pontibacter ruber</name>
    <dbReference type="NCBI Taxonomy" id="1343895"/>
    <lineage>
        <taxon>Bacteria</taxon>
        <taxon>Pseudomonadati</taxon>
        <taxon>Bacteroidota</taxon>
        <taxon>Cytophagia</taxon>
        <taxon>Cytophagales</taxon>
        <taxon>Hymenobacteraceae</taxon>
        <taxon>Pontibacter</taxon>
    </lineage>
</organism>
<keyword evidence="2" id="KW-1185">Reference proteome</keyword>
<protein>
    <submittedName>
        <fullName evidence="1">Uncharacterized protein</fullName>
    </submittedName>
</protein>
<dbReference type="Proteomes" id="UP001597374">
    <property type="component" value="Unassembled WGS sequence"/>
</dbReference>
<evidence type="ECO:0000313" key="2">
    <source>
        <dbReference type="Proteomes" id="UP001597374"/>
    </source>
</evidence>
<evidence type="ECO:0000313" key="1">
    <source>
        <dbReference type="EMBL" id="MFD2245305.1"/>
    </source>
</evidence>